<gene>
    <name evidence="1" type="ORF">Gele_066</name>
</gene>
<dbReference type="RefSeq" id="YP_009244082.1">
    <property type="nucleotide sequence ID" value="NC_029858.1"/>
</dbReference>
<organism evidence="1">
    <name type="scientific">Gelidium elegans</name>
    <name type="common">Red alga</name>
    <dbReference type="NCBI Taxonomy" id="37200"/>
    <lineage>
        <taxon>Eukaryota</taxon>
        <taxon>Rhodophyta</taxon>
        <taxon>Florideophyceae</taxon>
        <taxon>Rhodymeniophycidae</taxon>
        <taxon>Gelidiales</taxon>
        <taxon>Gelidiaceae</taxon>
        <taxon>Gelidium</taxon>
    </lineage>
</organism>
<dbReference type="EMBL" id="KT266786">
    <property type="protein sequence ID" value="AMK96324.1"/>
    <property type="molecule type" value="Genomic_DNA"/>
</dbReference>
<name>A0A141SDF6_GELEL</name>
<reference evidence="1" key="1">
    <citation type="submission" date="2015-07" db="EMBL/GenBank/DDBJ databases">
        <title>Reconstructing the complex evolutionary history of mobile plasmids in red algal genomes.</title>
        <authorList>
            <person name="Lee J."/>
            <person name="Kim K.M."/>
            <person name="Yang E.C."/>
            <person name="Miller K.A."/>
            <person name="Boo S.M."/>
            <person name="Bhattacharya D."/>
            <person name="Yoon H.S."/>
        </authorList>
    </citation>
    <scope>NUCLEOTIDE SEQUENCE</scope>
</reference>
<keyword evidence="1" id="KW-0934">Plastid</keyword>
<protein>
    <submittedName>
        <fullName evidence="1">Uncharacterized protein</fullName>
    </submittedName>
</protein>
<evidence type="ECO:0000313" key="1">
    <source>
        <dbReference type="EMBL" id="AMK96324.1"/>
    </source>
</evidence>
<accession>A0A141SDF6</accession>
<geneLocation type="plastid" evidence="1"/>
<sequence>MGELFMDNTKNQDEYNDLWQEGKLAMETPVGWSSICLDQTIDYYIECNSVTLNHNEDNKNLLN</sequence>
<dbReference type="GeneID" id="27215808"/>
<proteinExistence type="predicted"/>
<dbReference type="AlphaFoldDB" id="A0A141SDF6"/>